<dbReference type="InterPro" id="IPR050187">
    <property type="entry name" value="Lipid_Phosphate_FormReg"/>
</dbReference>
<evidence type="ECO:0000313" key="3">
    <source>
        <dbReference type="EMBL" id="KAK3519210.1"/>
    </source>
</evidence>
<dbReference type="GO" id="GO:0001729">
    <property type="term" value="F:ceramide kinase activity"/>
    <property type="evidence" value="ECO:0007669"/>
    <property type="project" value="TreeGrafter"/>
</dbReference>
<dbReference type="InterPro" id="IPR001206">
    <property type="entry name" value="Diacylglycerol_kinase_cat_dom"/>
</dbReference>
<dbReference type="InterPro" id="IPR017438">
    <property type="entry name" value="ATP-NAD_kinase_N"/>
</dbReference>
<evidence type="ECO:0000256" key="1">
    <source>
        <dbReference type="SAM" id="MobiDB-lite"/>
    </source>
</evidence>
<dbReference type="Pfam" id="PF25382">
    <property type="entry name" value="PH_CERK"/>
    <property type="match status" value="1"/>
</dbReference>
<dbReference type="PANTHER" id="PTHR12358">
    <property type="entry name" value="SPHINGOSINE KINASE"/>
    <property type="match status" value="1"/>
</dbReference>
<dbReference type="GO" id="GO:0016020">
    <property type="term" value="C:membrane"/>
    <property type="evidence" value="ECO:0007669"/>
    <property type="project" value="GOC"/>
</dbReference>
<reference evidence="3" key="1">
    <citation type="submission" date="2023-06" db="EMBL/GenBank/DDBJ databases">
        <title>Male Hemibagrus guttatus genome.</title>
        <authorList>
            <person name="Bian C."/>
        </authorList>
    </citation>
    <scope>NUCLEOTIDE SEQUENCE</scope>
    <source>
        <strain evidence="3">Male_cb2023</strain>
        <tissue evidence="3">Muscle</tissue>
    </source>
</reference>
<feature type="domain" description="DAGKc" evidence="2">
    <location>
        <begin position="138"/>
        <end position="288"/>
    </location>
</feature>
<evidence type="ECO:0000259" key="2">
    <source>
        <dbReference type="PROSITE" id="PS50146"/>
    </source>
</evidence>
<dbReference type="SMART" id="SM00046">
    <property type="entry name" value="DAGKc"/>
    <property type="match status" value="1"/>
</dbReference>
<proteinExistence type="predicted"/>
<dbReference type="Pfam" id="PF19280">
    <property type="entry name" value="CERK_C"/>
    <property type="match status" value="1"/>
</dbReference>
<dbReference type="PANTHER" id="PTHR12358:SF95">
    <property type="entry name" value="CERAMIDE KINASE"/>
    <property type="match status" value="1"/>
</dbReference>
<dbReference type="Pfam" id="PF00781">
    <property type="entry name" value="DAGK_cat"/>
    <property type="match status" value="1"/>
</dbReference>
<keyword evidence="4" id="KW-1185">Reference proteome</keyword>
<dbReference type="GO" id="GO:0006672">
    <property type="term" value="P:ceramide metabolic process"/>
    <property type="evidence" value="ECO:0007669"/>
    <property type="project" value="TreeGrafter"/>
</dbReference>
<comment type="caution">
    <text evidence="3">The sequence shown here is derived from an EMBL/GenBank/DDBJ whole genome shotgun (WGS) entry which is preliminary data.</text>
</comment>
<dbReference type="EMBL" id="JAUCMX010000017">
    <property type="protein sequence ID" value="KAK3519210.1"/>
    <property type="molecule type" value="Genomic_DNA"/>
</dbReference>
<dbReference type="InterPro" id="IPR045363">
    <property type="entry name" value="CERK_C"/>
</dbReference>
<dbReference type="InterPro" id="IPR057465">
    <property type="entry name" value="CERK_PH"/>
</dbReference>
<dbReference type="Gene3D" id="2.60.200.40">
    <property type="match status" value="1"/>
</dbReference>
<organism evidence="3 4">
    <name type="scientific">Hemibagrus guttatus</name>
    <dbReference type="NCBI Taxonomy" id="175788"/>
    <lineage>
        <taxon>Eukaryota</taxon>
        <taxon>Metazoa</taxon>
        <taxon>Chordata</taxon>
        <taxon>Craniata</taxon>
        <taxon>Vertebrata</taxon>
        <taxon>Euteleostomi</taxon>
        <taxon>Actinopterygii</taxon>
        <taxon>Neopterygii</taxon>
        <taxon>Teleostei</taxon>
        <taxon>Ostariophysi</taxon>
        <taxon>Siluriformes</taxon>
        <taxon>Bagridae</taxon>
        <taxon>Hemibagrus</taxon>
    </lineage>
</organism>
<dbReference type="Gene3D" id="3.40.50.10330">
    <property type="entry name" value="Probable inorganic polyphosphate/atp-NAD kinase, domain 1"/>
    <property type="match status" value="1"/>
</dbReference>
<accession>A0AAE0QES9</accession>
<feature type="region of interest" description="Disordered" evidence="1">
    <location>
        <begin position="479"/>
        <end position="529"/>
    </location>
</feature>
<protein>
    <recommendedName>
        <fullName evidence="2">DAGKc domain-containing protein</fullName>
    </recommendedName>
</protein>
<dbReference type="PROSITE" id="PS50146">
    <property type="entry name" value="DAGK"/>
    <property type="match status" value="1"/>
</dbReference>
<gene>
    <name evidence="3" type="ORF">QTP70_022202</name>
</gene>
<sequence>MRSRLRLEVYEVAEVMETDSVRLESSVWLGNKRHRALLSGWRFSWTELDKKNRDKTTISVPISEVVAVEEGQVEIQPQKKVNFTDRDFTLFYVKRSNTSGGKGPLWSLGRSQFSCPSRDLRDQWVTQLRIALKTHCPSRPHRLLVFINPYGGKKKAKQIYHSSVAPLFELAGISSHVVVTERANQARDHILKKDLTGFDGVICVGGDGMFSELLHGVIGRTQQEAGVSEHDPSVMLQPCDLHIGIIPAGSTDCVCFATVGVNDPVTSTLHIVIGDSQPLDVCSVHHHSTLVRYSVSLVGYGFYGDVLAESERHRWMGPLRYDYSGCLVYLCNRSYQGIVQYLPADSQITSPRDNSRCFSGCKVCSDSTERLFPRSESCSSLYSRQLSQYNIESEGEWLSVEGRFRCVSLTCMSSSCPRSPKGLSPCAHLADGTGDLILVRNTNPLGFLTYLHRHTTTQDQFDLPFVEVHRVKAVRFSFSPGEEDNEESQNITAGTLGDPEMEPEGDVESGRLGSQQYLAGKQRDQGMKEEGRKKRDYLCGLCSSKQSAASVWNCDGEILPYNEILCRVHGQLVRLFARGIEEDAGSRKSSEGNRNCKGRCFLHN</sequence>
<dbReference type="InterPro" id="IPR016064">
    <property type="entry name" value="NAD/diacylglycerol_kinase_sf"/>
</dbReference>
<name>A0AAE0QES9_9TELE</name>
<dbReference type="Proteomes" id="UP001274896">
    <property type="component" value="Unassembled WGS sequence"/>
</dbReference>
<dbReference type="AlphaFoldDB" id="A0AAE0QES9"/>
<dbReference type="SUPFAM" id="SSF111331">
    <property type="entry name" value="NAD kinase/diacylglycerol kinase-like"/>
    <property type="match status" value="1"/>
</dbReference>
<evidence type="ECO:0000313" key="4">
    <source>
        <dbReference type="Proteomes" id="UP001274896"/>
    </source>
</evidence>